<gene>
    <name evidence="13" type="ORF">B0T10DRAFT_577723</name>
</gene>
<keyword evidence="6 12" id="KW-0812">Transmembrane</keyword>
<keyword evidence="5" id="KW-0808">Transferase</keyword>
<keyword evidence="7 12" id="KW-1133">Transmembrane helix</keyword>
<dbReference type="GO" id="GO:0030428">
    <property type="term" value="C:cell septum"/>
    <property type="evidence" value="ECO:0007669"/>
    <property type="project" value="TreeGrafter"/>
</dbReference>
<feature type="transmembrane region" description="Helical" evidence="12">
    <location>
        <begin position="144"/>
        <end position="162"/>
    </location>
</feature>
<evidence type="ECO:0000256" key="11">
    <source>
        <dbReference type="SAM" id="MobiDB-lite"/>
    </source>
</evidence>
<dbReference type="GO" id="GO:0004100">
    <property type="term" value="F:chitin synthase activity"/>
    <property type="evidence" value="ECO:0007669"/>
    <property type="project" value="UniProtKB-EC"/>
</dbReference>
<dbReference type="GO" id="GO:0006031">
    <property type="term" value="P:chitin biosynthetic process"/>
    <property type="evidence" value="ECO:0007669"/>
    <property type="project" value="TreeGrafter"/>
</dbReference>
<evidence type="ECO:0000256" key="9">
    <source>
        <dbReference type="ARBA" id="ARBA00023180"/>
    </source>
</evidence>
<comment type="caution">
    <text evidence="13">The sequence shown here is derived from an EMBL/GenBank/DDBJ whole genome shotgun (WGS) entry which is preliminary data.</text>
</comment>
<reference evidence="13 14" key="1">
    <citation type="journal article" date="2021" name="Nat. Commun.">
        <title>Genetic determinants of endophytism in the Arabidopsis root mycobiome.</title>
        <authorList>
            <person name="Mesny F."/>
            <person name="Miyauchi S."/>
            <person name="Thiergart T."/>
            <person name="Pickel B."/>
            <person name="Atanasova L."/>
            <person name="Karlsson M."/>
            <person name="Huettel B."/>
            <person name="Barry K.W."/>
            <person name="Haridas S."/>
            <person name="Chen C."/>
            <person name="Bauer D."/>
            <person name="Andreopoulos W."/>
            <person name="Pangilinan J."/>
            <person name="LaButti K."/>
            <person name="Riley R."/>
            <person name="Lipzen A."/>
            <person name="Clum A."/>
            <person name="Drula E."/>
            <person name="Henrissat B."/>
            <person name="Kohler A."/>
            <person name="Grigoriev I.V."/>
            <person name="Martin F.M."/>
            <person name="Hacquard S."/>
        </authorList>
    </citation>
    <scope>NUCLEOTIDE SEQUENCE [LARGE SCALE GENOMIC DNA]</scope>
    <source>
        <strain evidence="13 14">MPI-CAGE-CH-0241</strain>
    </source>
</reference>
<evidence type="ECO:0000313" key="14">
    <source>
        <dbReference type="Proteomes" id="UP000777438"/>
    </source>
</evidence>
<evidence type="ECO:0000313" key="13">
    <source>
        <dbReference type="EMBL" id="KAH6898192.1"/>
    </source>
</evidence>
<keyword evidence="8 12" id="KW-0472">Membrane</keyword>
<dbReference type="OrthoDB" id="370884at2759"/>
<feature type="compositionally biased region" description="Polar residues" evidence="11">
    <location>
        <begin position="30"/>
        <end position="50"/>
    </location>
</feature>
<dbReference type="Pfam" id="PF03142">
    <property type="entry name" value="Chitin_synth_2"/>
    <property type="match status" value="2"/>
</dbReference>
<evidence type="ECO:0000256" key="4">
    <source>
        <dbReference type="ARBA" id="ARBA00022676"/>
    </source>
</evidence>
<dbReference type="Gene3D" id="3.90.550.10">
    <property type="entry name" value="Spore Coat Polysaccharide Biosynthesis Protein SpsA, Chain A"/>
    <property type="match status" value="1"/>
</dbReference>
<dbReference type="Proteomes" id="UP000777438">
    <property type="component" value="Unassembled WGS sequence"/>
</dbReference>
<dbReference type="EMBL" id="JAGPYM010000002">
    <property type="protein sequence ID" value="KAH6898192.1"/>
    <property type="molecule type" value="Genomic_DNA"/>
</dbReference>
<organism evidence="13 14">
    <name type="scientific">Thelonectria olida</name>
    <dbReference type="NCBI Taxonomy" id="1576542"/>
    <lineage>
        <taxon>Eukaryota</taxon>
        <taxon>Fungi</taxon>
        <taxon>Dikarya</taxon>
        <taxon>Ascomycota</taxon>
        <taxon>Pezizomycotina</taxon>
        <taxon>Sordariomycetes</taxon>
        <taxon>Hypocreomycetidae</taxon>
        <taxon>Hypocreales</taxon>
        <taxon>Nectriaceae</taxon>
        <taxon>Thelonectria</taxon>
    </lineage>
</organism>
<dbReference type="InterPro" id="IPR029044">
    <property type="entry name" value="Nucleotide-diphossugar_trans"/>
</dbReference>
<evidence type="ECO:0000256" key="8">
    <source>
        <dbReference type="ARBA" id="ARBA00023136"/>
    </source>
</evidence>
<dbReference type="SUPFAM" id="SSF53448">
    <property type="entry name" value="Nucleotide-diphospho-sugar transferases"/>
    <property type="match status" value="1"/>
</dbReference>
<dbReference type="AlphaFoldDB" id="A0A9P8WHP4"/>
<accession>A0A9P8WHP4</accession>
<evidence type="ECO:0000256" key="7">
    <source>
        <dbReference type="ARBA" id="ARBA00022989"/>
    </source>
</evidence>
<dbReference type="PANTHER" id="PTHR22914">
    <property type="entry name" value="CHITIN SYNTHASE"/>
    <property type="match status" value="1"/>
</dbReference>
<dbReference type="GO" id="GO:0016020">
    <property type="term" value="C:membrane"/>
    <property type="evidence" value="ECO:0007669"/>
    <property type="project" value="UniProtKB-SubCell"/>
</dbReference>
<dbReference type="InterPro" id="IPR004835">
    <property type="entry name" value="Chitin_synth"/>
</dbReference>
<name>A0A9P8WHP4_9HYPO</name>
<evidence type="ECO:0000256" key="2">
    <source>
        <dbReference type="ARBA" id="ARBA00012543"/>
    </source>
</evidence>
<feature type="transmembrane region" description="Helical" evidence="12">
    <location>
        <begin position="626"/>
        <end position="648"/>
    </location>
</feature>
<keyword evidence="4" id="KW-0328">Glycosyltransferase</keyword>
<evidence type="ECO:0000256" key="10">
    <source>
        <dbReference type="ARBA" id="ARBA00049510"/>
    </source>
</evidence>
<sequence>MSTPRLATPNNNEESTSSSLERVNGPPVSFQPQYQSRTPNNGESASSSLERVNGPPVSFQPQFPLRPSVHASRDSSVIRGINGSFAPGAQTPRSGVTHASWLSQGVESNLSFTSSIMQEEAKLRWDSDEELKKMSKEVLRLQKWALISGLAMLNAALIYVGYVYSDQAHWFFLVLLSSNTMLQSLMCIGIMLHWFVTHVLLFWLRPKENIPDQPEKMVMLLPCYNETYDELRRSLDSLIEQKNIDNHPRVIFIVVDGNVRGPGMEKTTQGYLLEDILEPGPSRRFENGYRARDGLFMPVTTQTGFYKGIPYVFVGKRYNQGKRDSLCFARSFLYHFRQRSEGIVTMFNNDMFEYLGNTFVQAGVENVDYLCGMDADTVFDEYCVWEMLKEIRKNPKLVGVCGHVCVDYDGYNWGLWSLYQSVEYSQTQGLRRMFQSRITGKVNCLPGCCQLIRVDEATFGDAVLRERFGYCPKPNDVMTQHIMGNYSEDSIHASIIFSLFPAKQTAQALKAKAFTIVPQNWKVFLSQRKRWALGSISNEFVMIFRPGIILIERLQSIIAVVTWAITPFIIAAFVELMIAFSKRGKEMMTDPLFLGLICVLFFRYIYSFCIGFWLPRNNLERMQYFVGFFLHLCTAPFMNLIILFYSLFHSDDFKWGKTREVITDSNEKGADDVGGRGTH</sequence>
<protein>
    <recommendedName>
        <fullName evidence="2">chitin synthase</fullName>
        <ecNumber evidence="2">2.4.1.16</ecNumber>
    </recommendedName>
</protein>
<feature type="transmembrane region" description="Helical" evidence="12">
    <location>
        <begin position="592"/>
        <end position="614"/>
    </location>
</feature>
<comment type="subcellular location">
    <subcellularLocation>
        <location evidence="1">Cell membrane</location>
        <topology evidence="1">Multi-pass membrane protein</topology>
    </subcellularLocation>
</comment>
<keyword evidence="9" id="KW-0325">Glycoprotein</keyword>
<proteinExistence type="predicted"/>
<feature type="compositionally biased region" description="Low complexity" evidence="11">
    <location>
        <begin position="10"/>
        <end position="21"/>
    </location>
</feature>
<feature type="transmembrane region" description="Helical" evidence="12">
    <location>
        <begin position="557"/>
        <end position="580"/>
    </location>
</feature>
<dbReference type="EC" id="2.4.1.16" evidence="2"/>
<evidence type="ECO:0000256" key="1">
    <source>
        <dbReference type="ARBA" id="ARBA00004651"/>
    </source>
</evidence>
<feature type="transmembrane region" description="Helical" evidence="12">
    <location>
        <begin position="182"/>
        <end position="204"/>
    </location>
</feature>
<evidence type="ECO:0000256" key="5">
    <source>
        <dbReference type="ARBA" id="ARBA00022679"/>
    </source>
</evidence>
<evidence type="ECO:0000256" key="3">
    <source>
        <dbReference type="ARBA" id="ARBA00022475"/>
    </source>
</evidence>
<evidence type="ECO:0000256" key="6">
    <source>
        <dbReference type="ARBA" id="ARBA00022692"/>
    </source>
</evidence>
<dbReference type="GO" id="GO:0071944">
    <property type="term" value="C:cell periphery"/>
    <property type="evidence" value="ECO:0007669"/>
    <property type="project" value="TreeGrafter"/>
</dbReference>
<evidence type="ECO:0000256" key="12">
    <source>
        <dbReference type="SAM" id="Phobius"/>
    </source>
</evidence>
<keyword evidence="3" id="KW-1003">Cell membrane</keyword>
<feature type="region of interest" description="Disordered" evidence="11">
    <location>
        <begin position="1"/>
        <end position="68"/>
    </location>
</feature>
<keyword evidence="14" id="KW-1185">Reference proteome</keyword>
<comment type="catalytic activity">
    <reaction evidence="10">
        <text>[(1-&gt;4)-N-acetyl-beta-D-glucosaminyl](n) + UDP-N-acetyl-alpha-D-glucosamine = [(1-&gt;4)-N-acetyl-beta-D-glucosaminyl](n+1) + UDP + H(+)</text>
        <dbReference type="Rhea" id="RHEA:16637"/>
        <dbReference type="Rhea" id="RHEA-COMP:9593"/>
        <dbReference type="Rhea" id="RHEA-COMP:9595"/>
        <dbReference type="ChEBI" id="CHEBI:15378"/>
        <dbReference type="ChEBI" id="CHEBI:17029"/>
        <dbReference type="ChEBI" id="CHEBI:57705"/>
        <dbReference type="ChEBI" id="CHEBI:58223"/>
        <dbReference type="EC" id="2.4.1.16"/>
    </reaction>
    <physiologicalReaction direction="left-to-right" evidence="10">
        <dbReference type="Rhea" id="RHEA:16638"/>
    </physiologicalReaction>
</comment>
<dbReference type="PANTHER" id="PTHR22914:SF13">
    <property type="entry name" value="CHITIN SYNTHASE"/>
    <property type="match status" value="1"/>
</dbReference>